<name>A0A9Q1HGT2_HOLLE</name>
<evidence type="ECO:0000313" key="3">
    <source>
        <dbReference type="EMBL" id="KAJ8045989.1"/>
    </source>
</evidence>
<dbReference type="InterPro" id="IPR011029">
    <property type="entry name" value="DEATH-like_dom_sf"/>
</dbReference>
<reference evidence="3" key="1">
    <citation type="submission" date="2021-10" db="EMBL/GenBank/DDBJ databases">
        <title>Tropical sea cucumber genome reveals ecological adaptation and Cuvierian tubules defense mechanism.</title>
        <authorList>
            <person name="Chen T."/>
        </authorList>
    </citation>
    <scope>NUCLEOTIDE SEQUENCE</scope>
    <source>
        <strain evidence="3">Nanhai2018</strain>
        <tissue evidence="3">Muscle</tissue>
    </source>
</reference>
<accession>A0A9Q1HGT2</accession>
<feature type="compositionally biased region" description="Polar residues" evidence="1">
    <location>
        <begin position="451"/>
        <end position="477"/>
    </location>
</feature>
<dbReference type="SUPFAM" id="SSF47986">
    <property type="entry name" value="DEATH domain"/>
    <property type="match status" value="1"/>
</dbReference>
<dbReference type="Gene3D" id="1.10.533.10">
    <property type="entry name" value="Death Domain, Fas"/>
    <property type="match status" value="1"/>
</dbReference>
<evidence type="ECO:0000259" key="2">
    <source>
        <dbReference type="PROSITE" id="PS50017"/>
    </source>
</evidence>
<gene>
    <name evidence="3" type="ORF">HOLleu_09130</name>
</gene>
<dbReference type="OrthoDB" id="10674579at2759"/>
<evidence type="ECO:0000256" key="1">
    <source>
        <dbReference type="SAM" id="MobiDB-lite"/>
    </source>
</evidence>
<keyword evidence="4" id="KW-1185">Reference proteome</keyword>
<comment type="caution">
    <text evidence="3">The sequence shown here is derived from an EMBL/GenBank/DDBJ whole genome shotgun (WGS) entry which is preliminary data.</text>
</comment>
<feature type="domain" description="Death" evidence="2">
    <location>
        <begin position="810"/>
        <end position="874"/>
    </location>
</feature>
<feature type="compositionally biased region" description="Polar residues" evidence="1">
    <location>
        <begin position="564"/>
        <end position="582"/>
    </location>
</feature>
<dbReference type="AlphaFoldDB" id="A0A9Q1HGT2"/>
<sequence>MAKAQPSVSNRLIENVHIVHSEEDLEPVVRRLACGLEKNLKLPGQADYERGAAPSPDSVINQLKKAYDLNAPTVLYISDDFLKLFKKKKKQVDALKNVLQKDAEAATAGKNIVTLWGELKEKDLVKKVLGVDFSKIQKGHLCDLQLANFSLNEVGNIVEAVLKLWSGPDAALPKPTHDTGTEIEALDRDTCSQDPGLCDAGEEICGSAQSTALHVSVIHFDQKDLPFVSRVAFHLMELMKLQKSVDFFTFYDKDDIQMISKSLAQLNDLKKPNEKAVVIINTHLMNLFKSNNEAFTKFESLCTAVVEQTNNVVFLLKNSSLDEVKECSELLAAVISRKCHEYKEEPEDKNYLETAVFGLIRFLRDGTAIENDESTMVRPMKEEYADHKRNVVGSNGESISAELLGPMSGSLSVTDMLSKDSAGHNEKSKDILEHIVTSSGDSLHMRGMEQSTPVASNHNESGSQVKRTTESLQQHATPNVDDSERTISKLDGFSGYYQEHQIQPSHSETLFNQSVYSSSKTVQEQPNQNGFSPVSGGSIPLASNSQIKPISMENNKDGPCTLRSRATTDSSPQDASTHQLAASKTDDNTDLMKAPHFQQTHPTPVMFHERMSKPTYAPATQYPVGAPNLPEGYNQRNTNATHVPQHPVSQQSVPLTHYGVSPTMPIAGNHPLAQHTGHQPPVTGQVAYGPHAPHNSNPWQHQSHISSALTAQDFTRLMSNPEFRNQFERFCSLQTQPTGVPAQQPASAQTGKLPGRPVLHSSRSTPEMAGSNLAVPRTMATEARLLSLNTEVKHKIGLKLNSTKLTGFYWKHFAEEMGVSQDEIRNWESIPCNYMDKLFEWLGTTNEEYTVREFKELATRFERADILKILFEARY</sequence>
<feature type="region of interest" description="Disordered" evidence="1">
    <location>
        <begin position="516"/>
        <end position="588"/>
    </location>
</feature>
<dbReference type="Proteomes" id="UP001152320">
    <property type="component" value="Chromosome 3"/>
</dbReference>
<dbReference type="EMBL" id="JAIZAY010000003">
    <property type="protein sequence ID" value="KAJ8045989.1"/>
    <property type="molecule type" value="Genomic_DNA"/>
</dbReference>
<feature type="region of interest" description="Disordered" evidence="1">
    <location>
        <begin position="736"/>
        <end position="770"/>
    </location>
</feature>
<organism evidence="3 4">
    <name type="scientific">Holothuria leucospilota</name>
    <name type="common">Black long sea cucumber</name>
    <name type="synonym">Mertensiothuria leucospilota</name>
    <dbReference type="NCBI Taxonomy" id="206669"/>
    <lineage>
        <taxon>Eukaryota</taxon>
        <taxon>Metazoa</taxon>
        <taxon>Echinodermata</taxon>
        <taxon>Eleutherozoa</taxon>
        <taxon>Echinozoa</taxon>
        <taxon>Holothuroidea</taxon>
        <taxon>Aspidochirotacea</taxon>
        <taxon>Aspidochirotida</taxon>
        <taxon>Holothuriidae</taxon>
        <taxon>Holothuria</taxon>
    </lineage>
</organism>
<evidence type="ECO:0000313" key="4">
    <source>
        <dbReference type="Proteomes" id="UP001152320"/>
    </source>
</evidence>
<feature type="region of interest" description="Disordered" evidence="1">
    <location>
        <begin position="451"/>
        <end position="486"/>
    </location>
</feature>
<dbReference type="GO" id="GO:0007165">
    <property type="term" value="P:signal transduction"/>
    <property type="evidence" value="ECO:0007669"/>
    <property type="project" value="InterPro"/>
</dbReference>
<proteinExistence type="predicted"/>
<protein>
    <recommendedName>
        <fullName evidence="2">Death domain-containing protein</fullName>
    </recommendedName>
</protein>
<dbReference type="InterPro" id="IPR000488">
    <property type="entry name" value="Death_dom"/>
</dbReference>
<dbReference type="PROSITE" id="PS50017">
    <property type="entry name" value="DEATH_DOMAIN"/>
    <property type="match status" value="1"/>
</dbReference>
<feature type="compositionally biased region" description="Polar residues" evidence="1">
    <location>
        <begin position="516"/>
        <end position="532"/>
    </location>
</feature>